<name>A0A5J4P468_9ZZZZ</name>
<dbReference type="AlphaFoldDB" id="A0A5J4P468"/>
<evidence type="ECO:0000313" key="1">
    <source>
        <dbReference type="EMBL" id="KAA6303838.1"/>
    </source>
</evidence>
<proteinExistence type="predicted"/>
<gene>
    <name evidence="1" type="ORF">EZS27_044518</name>
</gene>
<dbReference type="EMBL" id="SNRY01012007">
    <property type="protein sequence ID" value="KAA6303838.1"/>
    <property type="molecule type" value="Genomic_DNA"/>
</dbReference>
<organism evidence="1">
    <name type="scientific">termite gut metagenome</name>
    <dbReference type="NCBI Taxonomy" id="433724"/>
    <lineage>
        <taxon>unclassified sequences</taxon>
        <taxon>metagenomes</taxon>
        <taxon>organismal metagenomes</taxon>
    </lineage>
</organism>
<protein>
    <submittedName>
        <fullName evidence="1">Uncharacterized protein</fullName>
    </submittedName>
</protein>
<feature type="non-terminal residue" evidence="1">
    <location>
        <position position="1"/>
    </location>
</feature>
<comment type="caution">
    <text evidence="1">The sequence shown here is derived from an EMBL/GenBank/DDBJ whole genome shotgun (WGS) entry which is preliminary data.</text>
</comment>
<sequence>LGLSFICSVMNGVSYLMYVASKERITAEAEALNVIAFVHKTGNNARNYGRFPNETR</sequence>
<reference evidence="1" key="1">
    <citation type="submission" date="2019-03" db="EMBL/GenBank/DDBJ databases">
        <title>Single cell metagenomics reveals metabolic interactions within the superorganism composed of flagellate Streblomastix strix and complex community of Bacteroidetes bacteria on its surface.</title>
        <authorList>
            <person name="Treitli S.C."/>
            <person name="Kolisko M."/>
            <person name="Husnik F."/>
            <person name="Keeling P."/>
            <person name="Hampl V."/>
        </authorList>
    </citation>
    <scope>NUCLEOTIDE SEQUENCE</scope>
    <source>
        <strain evidence="1">STM</strain>
    </source>
</reference>
<accession>A0A5J4P468</accession>